<proteinExistence type="predicted"/>
<dbReference type="WBParaSite" id="HPBE_0002370501-mRNA-1">
    <property type="protein sequence ID" value="HPBE_0002370501-mRNA-1"/>
    <property type="gene ID" value="HPBE_0002370501"/>
</dbReference>
<dbReference type="EMBL" id="UZAH01035371">
    <property type="protein sequence ID" value="VDP40420.1"/>
    <property type="molecule type" value="Genomic_DNA"/>
</dbReference>
<name>A0A183GLY5_HELPZ</name>
<dbReference type="AlphaFoldDB" id="A0A183GLY5"/>
<sequence>MPCVEAKLIDRVAQRRRHLAGVNHVNPRPIARLSVGRVAFEIGVMRLIAMDLGKVLLLQVSLAVDLEMCAQLRVFKYAAVRNRVATSLAF</sequence>
<organism evidence="2 3">
    <name type="scientific">Heligmosomoides polygyrus</name>
    <name type="common">Parasitic roundworm</name>
    <dbReference type="NCBI Taxonomy" id="6339"/>
    <lineage>
        <taxon>Eukaryota</taxon>
        <taxon>Metazoa</taxon>
        <taxon>Ecdysozoa</taxon>
        <taxon>Nematoda</taxon>
        <taxon>Chromadorea</taxon>
        <taxon>Rhabditida</taxon>
        <taxon>Rhabditina</taxon>
        <taxon>Rhabditomorpha</taxon>
        <taxon>Strongyloidea</taxon>
        <taxon>Heligmosomidae</taxon>
        <taxon>Heligmosomoides</taxon>
    </lineage>
</organism>
<reference evidence="3" key="2">
    <citation type="submission" date="2019-09" db="UniProtKB">
        <authorList>
            <consortium name="WormBaseParasite"/>
        </authorList>
    </citation>
    <scope>IDENTIFICATION</scope>
</reference>
<protein>
    <submittedName>
        <fullName evidence="1 3">Uncharacterized protein</fullName>
    </submittedName>
</protein>
<evidence type="ECO:0000313" key="1">
    <source>
        <dbReference type="EMBL" id="VDP40420.1"/>
    </source>
</evidence>
<keyword evidence="2" id="KW-1185">Reference proteome</keyword>
<gene>
    <name evidence="1" type="ORF">HPBE_LOCUS23704</name>
</gene>
<accession>A0A3P8DAC8</accession>
<evidence type="ECO:0000313" key="3">
    <source>
        <dbReference type="WBParaSite" id="HPBE_0002370501-mRNA-1"/>
    </source>
</evidence>
<dbReference type="Proteomes" id="UP000050761">
    <property type="component" value="Unassembled WGS sequence"/>
</dbReference>
<accession>A0A183GLY5</accession>
<reference evidence="1 2" key="1">
    <citation type="submission" date="2018-11" db="EMBL/GenBank/DDBJ databases">
        <authorList>
            <consortium name="Pathogen Informatics"/>
        </authorList>
    </citation>
    <scope>NUCLEOTIDE SEQUENCE [LARGE SCALE GENOMIC DNA]</scope>
</reference>
<evidence type="ECO:0000313" key="2">
    <source>
        <dbReference type="Proteomes" id="UP000050761"/>
    </source>
</evidence>